<evidence type="ECO:0000256" key="1">
    <source>
        <dbReference type="SAM" id="SignalP"/>
    </source>
</evidence>
<feature type="signal peptide" evidence="1">
    <location>
        <begin position="1"/>
        <end position="20"/>
    </location>
</feature>
<gene>
    <name evidence="3" type="ORF">ORQ98_08950</name>
</gene>
<evidence type="ECO:0000259" key="2">
    <source>
        <dbReference type="Pfam" id="PF22599"/>
    </source>
</evidence>
<dbReference type="InterPro" id="IPR054384">
    <property type="entry name" value="SecDF_P1_head"/>
</dbReference>
<name>A0ABT5U6U9_9GAMM</name>
<feature type="domain" description="SecDF P1 head subdomain" evidence="2">
    <location>
        <begin position="40"/>
        <end position="102"/>
    </location>
</feature>
<organism evidence="3 4">
    <name type="scientific">Spartinivicinus poritis</name>
    <dbReference type="NCBI Taxonomy" id="2994640"/>
    <lineage>
        <taxon>Bacteria</taxon>
        <taxon>Pseudomonadati</taxon>
        <taxon>Pseudomonadota</taxon>
        <taxon>Gammaproteobacteria</taxon>
        <taxon>Oceanospirillales</taxon>
        <taxon>Zooshikellaceae</taxon>
        <taxon>Spartinivicinus</taxon>
    </lineage>
</organism>
<keyword evidence="1" id="KW-0732">Signal</keyword>
<feature type="chain" id="PRO_5047531050" description="SecDF P1 head subdomain domain-containing protein" evidence="1">
    <location>
        <begin position="21"/>
        <end position="159"/>
    </location>
</feature>
<proteinExistence type="predicted"/>
<evidence type="ECO:0000313" key="3">
    <source>
        <dbReference type="EMBL" id="MDE1462098.1"/>
    </source>
</evidence>
<dbReference type="Gene3D" id="3.30.1360.200">
    <property type="match status" value="1"/>
</dbReference>
<dbReference type="Pfam" id="PF22599">
    <property type="entry name" value="SecDF_P1_head"/>
    <property type="match status" value="1"/>
</dbReference>
<sequence>MSLKIILYALITSMALSTNADIKFVIEELEAGKEGSVLTIKPSQVTSATLSTDENDRPQLNVKFDLNASLELGKFTEKHLKKRVSAYIDNTLVSTATIQAVLGPDSVARALMHQPIILVVGGVQRCHYPSSDDLISQMRFGGFKEEDAMRFLKHLGGKK</sequence>
<keyword evidence="4" id="KW-1185">Reference proteome</keyword>
<dbReference type="RefSeq" id="WP_274688458.1">
    <property type="nucleotide sequence ID" value="NZ_JAPMOU010000008.1"/>
</dbReference>
<reference evidence="3 4" key="1">
    <citation type="submission" date="2022-11" db="EMBL/GenBank/DDBJ databases">
        <title>Spartinivicinus poritis sp. nov., isolated from scleractinian coral Porites lutea.</title>
        <authorList>
            <person name="Zhang G."/>
            <person name="Cai L."/>
            <person name="Wei Q."/>
        </authorList>
    </citation>
    <scope>NUCLEOTIDE SEQUENCE [LARGE SCALE GENOMIC DNA]</scope>
    <source>
        <strain evidence="3 4">A2-2</strain>
    </source>
</reference>
<evidence type="ECO:0000313" key="4">
    <source>
        <dbReference type="Proteomes" id="UP001528823"/>
    </source>
</evidence>
<protein>
    <recommendedName>
        <fullName evidence="2">SecDF P1 head subdomain domain-containing protein</fullName>
    </recommendedName>
</protein>
<dbReference type="EMBL" id="JAPMOU010000008">
    <property type="protein sequence ID" value="MDE1462098.1"/>
    <property type="molecule type" value="Genomic_DNA"/>
</dbReference>
<accession>A0ABT5U6U9</accession>
<comment type="caution">
    <text evidence="3">The sequence shown here is derived from an EMBL/GenBank/DDBJ whole genome shotgun (WGS) entry which is preliminary data.</text>
</comment>
<dbReference type="Proteomes" id="UP001528823">
    <property type="component" value="Unassembled WGS sequence"/>
</dbReference>